<evidence type="ECO:0000313" key="3">
    <source>
        <dbReference type="EMBL" id="PHM65737.1"/>
    </source>
</evidence>
<keyword evidence="2" id="KW-0472">Membrane</keyword>
<feature type="transmembrane region" description="Helical" evidence="2">
    <location>
        <begin position="136"/>
        <end position="158"/>
    </location>
</feature>
<keyword evidence="2" id="KW-0812">Transmembrane</keyword>
<evidence type="ECO:0000313" key="4">
    <source>
        <dbReference type="Proteomes" id="UP000222366"/>
    </source>
</evidence>
<proteinExistence type="predicted"/>
<name>A0A2D0KR87_9GAMM</name>
<feature type="region of interest" description="Disordered" evidence="1">
    <location>
        <begin position="32"/>
        <end position="56"/>
    </location>
</feature>
<evidence type="ECO:0000256" key="2">
    <source>
        <dbReference type="SAM" id="Phobius"/>
    </source>
</evidence>
<dbReference type="AlphaFoldDB" id="A0A2D0KR87"/>
<accession>A0A2D0KR87</accession>
<dbReference type="EMBL" id="NJAJ01000013">
    <property type="protein sequence ID" value="PHM65737.1"/>
    <property type="molecule type" value="Genomic_DNA"/>
</dbReference>
<dbReference type="SUPFAM" id="SSF56399">
    <property type="entry name" value="ADP-ribosylation"/>
    <property type="match status" value="1"/>
</dbReference>
<gene>
    <name evidence="3" type="ORF">Xsto_01682</name>
</gene>
<evidence type="ECO:0000256" key="1">
    <source>
        <dbReference type="SAM" id="MobiDB-lite"/>
    </source>
</evidence>
<reference evidence="3 4" key="1">
    <citation type="journal article" date="2017" name="Nat. Microbiol.">
        <title>Natural product diversity associated with the nematode symbionts Photorhabdus and Xenorhabdus.</title>
        <authorList>
            <person name="Tobias N.J."/>
            <person name="Wolff H."/>
            <person name="Djahanschiri B."/>
            <person name="Grundmann F."/>
            <person name="Kronenwerth M."/>
            <person name="Shi Y.M."/>
            <person name="Simonyi S."/>
            <person name="Grun P."/>
            <person name="Shapiro-Ilan D."/>
            <person name="Pidot S.J."/>
            <person name="Stinear T.P."/>
            <person name="Ebersberger I."/>
            <person name="Bode H.B."/>
        </authorList>
    </citation>
    <scope>NUCLEOTIDE SEQUENCE [LARGE SCALE GENOMIC DNA]</scope>
    <source>
        <strain evidence="3 4">DSM 17904</strain>
    </source>
</reference>
<sequence>MHLLGTDGPGSVLLSCHNERTSRFRYTPYGQQAAADSDPDLPGYNGERQDPAGGGYHLGNGYRTYNPVLMRFTAPDSLSPFGAGGLNPYAYCLGDPINRTDPSGHISVGSILGIALGLFGMAAELAAVIPTGGASLTLSGAILAGVGFLGAATGLASAATEDSNPQASAVLGWISMGCGAASLGSLALGKMVRGMRQASLSHMLTEETAEIAERPERIAVSGPPSPRIEHVQLLGRVAQEDLSEERQSAVYVSTSAYFALAVRMGDVQEIISPVGSNFHTLQLTLPAADAGFFSALDGLGFDTTQEVSRINNLVDVGGSIGAVDIGIDTIYHLYTPIINVNSRNGTEFINAFRYDLQARSQIYSARDIQEIQRAWAANGFSYTFDNLLWRNLRYNYPNIFYRELQIAEREGIDHRILDIHQIYRRYFFS</sequence>
<feature type="transmembrane region" description="Helical" evidence="2">
    <location>
        <begin position="106"/>
        <end position="129"/>
    </location>
</feature>
<organism evidence="3 4">
    <name type="scientific">Xenorhabdus stockiae</name>
    <dbReference type="NCBI Taxonomy" id="351614"/>
    <lineage>
        <taxon>Bacteria</taxon>
        <taxon>Pseudomonadati</taxon>
        <taxon>Pseudomonadota</taxon>
        <taxon>Gammaproteobacteria</taxon>
        <taxon>Enterobacterales</taxon>
        <taxon>Morganellaceae</taxon>
        <taxon>Xenorhabdus</taxon>
    </lineage>
</organism>
<dbReference type="InterPro" id="IPR022385">
    <property type="entry name" value="Rhs_assc_core"/>
</dbReference>
<feature type="transmembrane region" description="Helical" evidence="2">
    <location>
        <begin position="170"/>
        <end position="189"/>
    </location>
</feature>
<dbReference type="Proteomes" id="UP000222366">
    <property type="component" value="Unassembled WGS sequence"/>
</dbReference>
<dbReference type="NCBIfam" id="TIGR03696">
    <property type="entry name" value="Rhs_assc_core"/>
    <property type="match status" value="1"/>
</dbReference>
<keyword evidence="4" id="KW-1185">Reference proteome</keyword>
<comment type="caution">
    <text evidence="3">The sequence shown here is derived from an EMBL/GenBank/DDBJ whole genome shotgun (WGS) entry which is preliminary data.</text>
</comment>
<dbReference type="Gene3D" id="2.180.10.10">
    <property type="entry name" value="RHS repeat-associated core"/>
    <property type="match status" value="1"/>
</dbReference>
<keyword evidence="2" id="KW-1133">Transmembrane helix</keyword>
<protein>
    <submittedName>
        <fullName evidence="3">RHS repeat-associated core domain-containing protein</fullName>
    </submittedName>
</protein>